<name>A0AAV7JUB5_9METZ</name>
<keyword evidence="14" id="KW-0805">Transcription regulation</keyword>
<dbReference type="GO" id="GO:0046872">
    <property type="term" value="F:metal ion binding"/>
    <property type="evidence" value="ECO:0007669"/>
    <property type="project" value="UniProtKB-KW"/>
</dbReference>
<sequence length="300" mass="34076">MQTASGTHPQPPEEDEIVNIWKHNLEDEFMRIRVIVQKFPCISMDTEFPGVVARPRGEFRSASEYQYQLLRCNVDMLKIIQLGITFFDLEGNKPDKGPCTWQFNFRFNLEQDMYAQDSIELLNNSGMDFKRHEEEGIEIPEIAELLISSGLVLCDNVAWITFHSGYDFGYLLRLLTCQNLPAEESEFFDLLRLYFPKVYDVKYIMKSCKNLKGGLQEVADTLVIERIGEKHQAGSDSNLTGAAFFRMKQMFFEGEIDDEKYNGHLYGLGPSFITGSTVANTTGPGTSAVSVNNPTNNQAD</sequence>
<organism evidence="18 19">
    <name type="scientific">Oopsacas minuta</name>
    <dbReference type="NCBI Taxonomy" id="111878"/>
    <lineage>
        <taxon>Eukaryota</taxon>
        <taxon>Metazoa</taxon>
        <taxon>Porifera</taxon>
        <taxon>Hexactinellida</taxon>
        <taxon>Hexasterophora</taxon>
        <taxon>Lyssacinosida</taxon>
        <taxon>Leucopsacidae</taxon>
        <taxon>Oopsacas</taxon>
    </lineage>
</organism>
<dbReference type="GO" id="GO:0005737">
    <property type="term" value="C:cytoplasm"/>
    <property type="evidence" value="ECO:0007669"/>
    <property type="project" value="UniProtKB-SubCell"/>
</dbReference>
<evidence type="ECO:0000256" key="5">
    <source>
        <dbReference type="ARBA" id="ARBA00012161"/>
    </source>
</evidence>
<evidence type="ECO:0000256" key="2">
    <source>
        <dbReference type="ARBA" id="ARBA00004123"/>
    </source>
</evidence>
<dbReference type="GO" id="GO:0006417">
    <property type="term" value="P:regulation of translation"/>
    <property type="evidence" value="ECO:0007669"/>
    <property type="project" value="UniProtKB-KW"/>
</dbReference>
<keyword evidence="16" id="KW-0804">Transcription</keyword>
<keyword evidence="10" id="KW-0378">Hydrolase</keyword>
<dbReference type="InterPro" id="IPR039637">
    <property type="entry name" value="CNOT7/CNOT8/Pop2"/>
</dbReference>
<evidence type="ECO:0000256" key="15">
    <source>
        <dbReference type="ARBA" id="ARBA00023158"/>
    </source>
</evidence>
<comment type="caution">
    <text evidence="18">The sequence shown here is derived from an EMBL/GenBank/DDBJ whole genome shotgun (WGS) entry which is preliminary data.</text>
</comment>
<accession>A0AAV7JUB5</accession>
<keyword evidence="6" id="KW-0963">Cytoplasm</keyword>
<dbReference type="Gene3D" id="3.30.420.10">
    <property type="entry name" value="Ribonuclease H-like superfamily/Ribonuclease H"/>
    <property type="match status" value="1"/>
</dbReference>
<dbReference type="InterPro" id="IPR006941">
    <property type="entry name" value="RNase_CAF1"/>
</dbReference>
<evidence type="ECO:0000256" key="1">
    <source>
        <dbReference type="ARBA" id="ARBA00001663"/>
    </source>
</evidence>
<evidence type="ECO:0000256" key="10">
    <source>
        <dbReference type="ARBA" id="ARBA00022801"/>
    </source>
</evidence>
<evidence type="ECO:0000256" key="4">
    <source>
        <dbReference type="ARBA" id="ARBA00008372"/>
    </source>
</evidence>
<keyword evidence="9" id="KW-0479">Metal-binding</keyword>
<evidence type="ECO:0000256" key="11">
    <source>
        <dbReference type="ARBA" id="ARBA00022839"/>
    </source>
</evidence>
<evidence type="ECO:0000256" key="12">
    <source>
        <dbReference type="ARBA" id="ARBA00022845"/>
    </source>
</evidence>
<dbReference type="GO" id="GO:0004535">
    <property type="term" value="F:poly(A)-specific ribonuclease activity"/>
    <property type="evidence" value="ECO:0007669"/>
    <property type="project" value="UniProtKB-EC"/>
</dbReference>
<evidence type="ECO:0000256" key="17">
    <source>
        <dbReference type="ARBA" id="ARBA00023242"/>
    </source>
</evidence>
<dbReference type="SUPFAM" id="SSF53098">
    <property type="entry name" value="Ribonuclease H-like"/>
    <property type="match status" value="1"/>
</dbReference>
<dbReference type="EMBL" id="JAKMXF010000298">
    <property type="protein sequence ID" value="KAI6652529.1"/>
    <property type="molecule type" value="Genomic_DNA"/>
</dbReference>
<comment type="subcellular location">
    <subcellularLocation>
        <location evidence="3">Cytoplasm</location>
    </subcellularLocation>
    <subcellularLocation>
        <location evidence="2">Nucleus</location>
    </subcellularLocation>
</comment>
<protein>
    <recommendedName>
        <fullName evidence="5">poly(A)-specific ribonuclease</fullName>
        <ecNumber evidence="5">3.1.13.4</ecNumber>
    </recommendedName>
</protein>
<evidence type="ECO:0000313" key="18">
    <source>
        <dbReference type="EMBL" id="KAI6652529.1"/>
    </source>
</evidence>
<keyword evidence="12" id="KW-0810">Translation regulation</keyword>
<keyword evidence="13" id="KW-0694">RNA-binding</keyword>
<evidence type="ECO:0000256" key="14">
    <source>
        <dbReference type="ARBA" id="ARBA00023015"/>
    </source>
</evidence>
<evidence type="ECO:0000256" key="9">
    <source>
        <dbReference type="ARBA" id="ARBA00022723"/>
    </source>
</evidence>
<dbReference type="GO" id="GO:0003723">
    <property type="term" value="F:RNA binding"/>
    <property type="evidence" value="ECO:0007669"/>
    <property type="project" value="UniProtKB-KW"/>
</dbReference>
<keyword evidence="11" id="KW-0269">Exonuclease</keyword>
<keyword evidence="17" id="KW-0539">Nucleus</keyword>
<evidence type="ECO:0000256" key="3">
    <source>
        <dbReference type="ARBA" id="ARBA00004496"/>
    </source>
</evidence>
<dbReference type="AlphaFoldDB" id="A0AAV7JUB5"/>
<comment type="catalytic activity">
    <reaction evidence="1">
        <text>Exonucleolytic cleavage of poly(A) to 5'-AMP.</text>
        <dbReference type="EC" id="3.1.13.4"/>
    </reaction>
</comment>
<evidence type="ECO:0000256" key="7">
    <source>
        <dbReference type="ARBA" id="ARBA00022491"/>
    </source>
</evidence>
<dbReference type="GO" id="GO:0031047">
    <property type="term" value="P:regulatory ncRNA-mediated gene silencing"/>
    <property type="evidence" value="ECO:0007669"/>
    <property type="project" value="UniProtKB-KW"/>
</dbReference>
<evidence type="ECO:0000313" key="19">
    <source>
        <dbReference type="Proteomes" id="UP001165289"/>
    </source>
</evidence>
<evidence type="ECO:0000256" key="16">
    <source>
        <dbReference type="ARBA" id="ARBA00023163"/>
    </source>
</evidence>
<proteinExistence type="inferred from homology"/>
<dbReference type="GO" id="GO:0005634">
    <property type="term" value="C:nucleus"/>
    <property type="evidence" value="ECO:0007669"/>
    <property type="project" value="UniProtKB-SubCell"/>
</dbReference>
<evidence type="ECO:0000256" key="13">
    <source>
        <dbReference type="ARBA" id="ARBA00022884"/>
    </source>
</evidence>
<keyword evidence="15" id="KW-0943">RNA-mediated gene silencing</keyword>
<keyword evidence="7" id="KW-0678">Repressor</keyword>
<gene>
    <name evidence="18" type="ORF">LOD99_4314</name>
</gene>
<keyword evidence="19" id="KW-1185">Reference proteome</keyword>
<keyword evidence="8" id="KW-0540">Nuclease</keyword>
<dbReference type="InterPro" id="IPR036397">
    <property type="entry name" value="RNaseH_sf"/>
</dbReference>
<reference evidence="18 19" key="1">
    <citation type="journal article" date="2023" name="BMC Biol.">
        <title>The compact genome of the sponge Oopsacas minuta (Hexactinellida) is lacking key metazoan core genes.</title>
        <authorList>
            <person name="Santini S."/>
            <person name="Schenkelaars Q."/>
            <person name="Jourda C."/>
            <person name="Duchesne M."/>
            <person name="Belahbib H."/>
            <person name="Rocher C."/>
            <person name="Selva M."/>
            <person name="Riesgo A."/>
            <person name="Vervoort M."/>
            <person name="Leys S.P."/>
            <person name="Kodjabachian L."/>
            <person name="Le Bivic A."/>
            <person name="Borchiellini C."/>
            <person name="Claverie J.M."/>
            <person name="Renard E."/>
        </authorList>
    </citation>
    <scope>NUCLEOTIDE SEQUENCE [LARGE SCALE GENOMIC DNA]</scope>
    <source>
        <strain evidence="18">SPO-2</strain>
    </source>
</reference>
<evidence type="ECO:0000256" key="6">
    <source>
        <dbReference type="ARBA" id="ARBA00022490"/>
    </source>
</evidence>
<dbReference type="GO" id="GO:0030014">
    <property type="term" value="C:CCR4-NOT complex"/>
    <property type="evidence" value="ECO:0007669"/>
    <property type="project" value="InterPro"/>
</dbReference>
<comment type="similarity">
    <text evidence="4">Belongs to the CAF1 family.</text>
</comment>
<dbReference type="Proteomes" id="UP001165289">
    <property type="component" value="Unassembled WGS sequence"/>
</dbReference>
<dbReference type="Pfam" id="PF04857">
    <property type="entry name" value="CAF1"/>
    <property type="match status" value="2"/>
</dbReference>
<dbReference type="EC" id="3.1.13.4" evidence="5"/>
<dbReference type="FunFam" id="3.30.420.10:FF:000005">
    <property type="entry name" value="CCR4-NOT transcription complex subunit 7"/>
    <property type="match status" value="1"/>
</dbReference>
<dbReference type="PANTHER" id="PTHR10797">
    <property type="entry name" value="CCR4-NOT TRANSCRIPTION COMPLEX SUBUNIT"/>
    <property type="match status" value="1"/>
</dbReference>
<evidence type="ECO:0000256" key="8">
    <source>
        <dbReference type="ARBA" id="ARBA00022722"/>
    </source>
</evidence>
<dbReference type="InterPro" id="IPR012337">
    <property type="entry name" value="RNaseH-like_sf"/>
</dbReference>